<dbReference type="SMART" id="SM00062">
    <property type="entry name" value="PBPb"/>
    <property type="match status" value="1"/>
</dbReference>
<evidence type="ECO:0000256" key="1">
    <source>
        <dbReference type="ARBA" id="ARBA00022729"/>
    </source>
</evidence>
<dbReference type="Gene3D" id="3.40.190.10">
    <property type="entry name" value="Periplasmic binding protein-like II"/>
    <property type="match status" value="2"/>
</dbReference>
<organism evidence="3 4">
    <name type="scientific">Paramicrobacterium chengjingii</name>
    <dbReference type="NCBI Taxonomy" id="2769067"/>
    <lineage>
        <taxon>Bacteria</taxon>
        <taxon>Bacillati</taxon>
        <taxon>Actinomycetota</taxon>
        <taxon>Actinomycetes</taxon>
        <taxon>Micrococcales</taxon>
        <taxon>Microbacteriaceae</taxon>
        <taxon>Paramicrobacterium</taxon>
    </lineage>
</organism>
<sequence length="264" mass="28348">MALVVTGCSAANSSGTGDGDDNPYGLMTPGVILSATSGDQPYFTTVENGGEPEGFLIDLNAEITKRLGLTIEYKQTPTAGEIPGLTSGQFDMVTGGFGVTDKREEAVNFSTAIYWDTIALLAPKDTTMSAFEDMKGKRIGVVTGSIQVEFLKNNHPDAIPVLFQGTNAAVSALNSGSVDGFVWSGVSMKPYIDQYDSLDIAYSEPVDHATSVMFQKSNHALTNAYNEQLETMAKDGSFKELYDKYFGDLPVPEPMTEIYPNLAD</sequence>
<keyword evidence="4" id="KW-1185">Reference proteome</keyword>
<dbReference type="Pfam" id="PF00497">
    <property type="entry name" value="SBP_bac_3"/>
    <property type="match status" value="1"/>
</dbReference>
<proteinExistence type="predicted"/>
<keyword evidence="1" id="KW-0732">Signal</keyword>
<evidence type="ECO:0000313" key="4">
    <source>
        <dbReference type="Proteomes" id="UP000662814"/>
    </source>
</evidence>
<dbReference type="CDD" id="cd13530">
    <property type="entry name" value="PBP2_peptides_like"/>
    <property type="match status" value="1"/>
</dbReference>
<protein>
    <submittedName>
        <fullName evidence="3">Amino acid ABC transporter substrate-binding protein</fullName>
    </submittedName>
</protein>
<dbReference type="PANTHER" id="PTHR35936">
    <property type="entry name" value="MEMBRANE-BOUND LYTIC MUREIN TRANSGLYCOSYLASE F"/>
    <property type="match status" value="1"/>
</dbReference>
<name>A0ABX6YKU2_9MICO</name>
<evidence type="ECO:0000259" key="2">
    <source>
        <dbReference type="SMART" id="SM00062"/>
    </source>
</evidence>
<dbReference type="PANTHER" id="PTHR35936:SF19">
    <property type="entry name" value="AMINO-ACID-BINDING PROTEIN YXEM-RELATED"/>
    <property type="match status" value="1"/>
</dbReference>
<dbReference type="Proteomes" id="UP000662814">
    <property type="component" value="Chromosome"/>
</dbReference>
<dbReference type="EMBL" id="CP061169">
    <property type="protein sequence ID" value="QPZ39280.1"/>
    <property type="molecule type" value="Genomic_DNA"/>
</dbReference>
<dbReference type="RefSeq" id="WP_198248139.1">
    <property type="nucleotide sequence ID" value="NZ_CP061169.1"/>
</dbReference>
<accession>A0ABX6YKU2</accession>
<dbReference type="SUPFAM" id="SSF53850">
    <property type="entry name" value="Periplasmic binding protein-like II"/>
    <property type="match status" value="1"/>
</dbReference>
<dbReference type="InterPro" id="IPR001638">
    <property type="entry name" value="Solute-binding_3/MltF_N"/>
</dbReference>
<evidence type="ECO:0000313" key="3">
    <source>
        <dbReference type="EMBL" id="QPZ39280.1"/>
    </source>
</evidence>
<feature type="domain" description="Solute-binding protein family 3/N-terminal" evidence="2">
    <location>
        <begin position="31"/>
        <end position="249"/>
    </location>
</feature>
<gene>
    <name evidence="3" type="ORF">HCR76_04255</name>
</gene>
<reference evidence="3 4" key="1">
    <citation type="submission" date="2020-12" db="EMBL/GenBank/DDBJ databases">
        <title>Microbacterium sp. HY060.</title>
        <authorList>
            <person name="Zhou J."/>
        </authorList>
    </citation>
    <scope>NUCLEOTIDE SEQUENCE [LARGE SCALE GENOMIC DNA]</scope>
    <source>
        <strain evidence="3 4">HY60</strain>
    </source>
</reference>